<feature type="region of interest" description="Disordered" evidence="1">
    <location>
        <begin position="239"/>
        <end position="261"/>
    </location>
</feature>
<protein>
    <recommendedName>
        <fullName evidence="3">Chondroitin proteoglycan 4 domain-containing protein</fullName>
    </recommendedName>
</protein>
<reference evidence="4" key="1">
    <citation type="submission" date="2020-10" db="EMBL/GenBank/DDBJ databases">
        <authorList>
            <person name="Kikuchi T."/>
        </authorList>
    </citation>
    <scope>NUCLEOTIDE SEQUENCE</scope>
    <source>
        <strain evidence="4">NKZ352</strain>
    </source>
</reference>
<evidence type="ECO:0000259" key="3">
    <source>
        <dbReference type="Pfam" id="PF15481"/>
    </source>
</evidence>
<evidence type="ECO:0000256" key="2">
    <source>
        <dbReference type="SAM" id="SignalP"/>
    </source>
</evidence>
<feature type="compositionally biased region" description="Low complexity" evidence="1">
    <location>
        <begin position="249"/>
        <end position="260"/>
    </location>
</feature>
<evidence type="ECO:0000313" key="5">
    <source>
        <dbReference type="Proteomes" id="UP000835052"/>
    </source>
</evidence>
<gene>
    <name evidence="4" type="ORF">CAUJ_LOCUS13896</name>
</gene>
<evidence type="ECO:0000313" key="4">
    <source>
        <dbReference type="EMBL" id="CAD6197989.1"/>
    </source>
</evidence>
<dbReference type="EMBL" id="CAJGYM010000111">
    <property type="protein sequence ID" value="CAD6197989.1"/>
    <property type="molecule type" value="Genomic_DNA"/>
</dbReference>
<keyword evidence="5" id="KW-1185">Reference proteome</keyword>
<feature type="signal peptide" evidence="2">
    <location>
        <begin position="1"/>
        <end position="17"/>
    </location>
</feature>
<sequence length="391" mass="43484">MVVKLYMGLLLFGAALANPIMNASSTNLLTNTLETLKKSEGKIDMANLLKSFDAPTCMRRCMPPLDGLGNLLSGKKDERMVRNLCNKLQNSTRCATLAGCSHVFMDVVTNAFQFMCIENIDKIGENLECLKNESDDLQQICEVECGIQANVIEKASKKNEVKELFNVQNLCNSTACLVRCFKERMQGKCKIGEKNMVDTILSSVIRGEGRGFEQVMGWIMPDGCKDENLKLIMPERQPIDTSRPLNVGTPRTPSSSTTTSEVYNDVVPSPDDENNSTQPVETALLIDGEIRTLQCRMMDWDRNPVQTPDFESLARIMSAQLLPFSFPVDDQKNNGTRRPISVAPSLRDPEGAEEDDLATWRGSQADQVIPRQSSVQLLSAFTALLPLFFRP</sequence>
<dbReference type="OrthoDB" id="5850202at2759"/>
<feature type="domain" description="Chondroitin proteoglycan 4" evidence="3">
    <location>
        <begin position="57"/>
        <end position="145"/>
    </location>
</feature>
<feature type="chain" id="PRO_5035829316" description="Chondroitin proteoglycan 4 domain-containing protein" evidence="2">
    <location>
        <begin position="18"/>
        <end position="391"/>
    </location>
</feature>
<dbReference type="InterPro" id="IPR029153">
    <property type="entry name" value="CPG4"/>
</dbReference>
<proteinExistence type="predicted"/>
<dbReference type="Pfam" id="PF15481">
    <property type="entry name" value="CPG4"/>
    <property type="match status" value="1"/>
</dbReference>
<name>A0A8S1HRI8_9PELO</name>
<feature type="region of interest" description="Disordered" evidence="1">
    <location>
        <begin position="328"/>
        <end position="352"/>
    </location>
</feature>
<dbReference type="Proteomes" id="UP000835052">
    <property type="component" value="Unassembled WGS sequence"/>
</dbReference>
<organism evidence="4 5">
    <name type="scientific">Caenorhabditis auriculariae</name>
    <dbReference type="NCBI Taxonomy" id="2777116"/>
    <lineage>
        <taxon>Eukaryota</taxon>
        <taxon>Metazoa</taxon>
        <taxon>Ecdysozoa</taxon>
        <taxon>Nematoda</taxon>
        <taxon>Chromadorea</taxon>
        <taxon>Rhabditida</taxon>
        <taxon>Rhabditina</taxon>
        <taxon>Rhabditomorpha</taxon>
        <taxon>Rhabditoidea</taxon>
        <taxon>Rhabditidae</taxon>
        <taxon>Peloderinae</taxon>
        <taxon>Caenorhabditis</taxon>
    </lineage>
</organism>
<accession>A0A8S1HRI8</accession>
<keyword evidence="2" id="KW-0732">Signal</keyword>
<dbReference type="AlphaFoldDB" id="A0A8S1HRI8"/>
<evidence type="ECO:0000256" key="1">
    <source>
        <dbReference type="SAM" id="MobiDB-lite"/>
    </source>
</evidence>
<comment type="caution">
    <text evidence="4">The sequence shown here is derived from an EMBL/GenBank/DDBJ whole genome shotgun (WGS) entry which is preliminary data.</text>
</comment>